<evidence type="ECO:0000259" key="1">
    <source>
        <dbReference type="PROSITE" id="PS51186"/>
    </source>
</evidence>
<proteinExistence type="predicted"/>
<dbReference type="EMBL" id="JAHHGZ010000006">
    <property type="protein sequence ID" value="MBW4667336.1"/>
    <property type="molecule type" value="Genomic_DNA"/>
</dbReference>
<dbReference type="SUPFAM" id="SSF55729">
    <property type="entry name" value="Acyl-CoA N-acyltransferases (Nat)"/>
    <property type="match status" value="1"/>
</dbReference>
<dbReference type="GO" id="GO:0016747">
    <property type="term" value="F:acyltransferase activity, transferring groups other than amino-acyl groups"/>
    <property type="evidence" value="ECO:0007669"/>
    <property type="project" value="InterPro"/>
</dbReference>
<organism evidence="2 3">
    <name type="scientific">Cyanomargarita calcarea GSE-NOS-MK-12-04C</name>
    <dbReference type="NCBI Taxonomy" id="2839659"/>
    <lineage>
        <taxon>Bacteria</taxon>
        <taxon>Bacillati</taxon>
        <taxon>Cyanobacteriota</taxon>
        <taxon>Cyanophyceae</taxon>
        <taxon>Nostocales</taxon>
        <taxon>Cyanomargaritaceae</taxon>
        <taxon>Cyanomargarita</taxon>
    </lineage>
</organism>
<dbReference type="InterPro" id="IPR051531">
    <property type="entry name" value="N-acetyltransferase"/>
</dbReference>
<protein>
    <submittedName>
        <fullName evidence="2">GNAT family N-acetyltransferase</fullName>
    </submittedName>
</protein>
<accession>A0A951QL01</accession>
<reference evidence="2" key="2">
    <citation type="journal article" date="2022" name="Microbiol. Resour. Announc.">
        <title>Metagenome Sequencing to Explore Phylogenomics of Terrestrial Cyanobacteria.</title>
        <authorList>
            <person name="Ward R.D."/>
            <person name="Stajich J.E."/>
            <person name="Johansen J.R."/>
            <person name="Huntemann M."/>
            <person name="Clum A."/>
            <person name="Foster B."/>
            <person name="Foster B."/>
            <person name="Roux S."/>
            <person name="Palaniappan K."/>
            <person name="Varghese N."/>
            <person name="Mukherjee S."/>
            <person name="Reddy T.B.K."/>
            <person name="Daum C."/>
            <person name="Copeland A."/>
            <person name="Chen I.A."/>
            <person name="Ivanova N.N."/>
            <person name="Kyrpides N.C."/>
            <person name="Shapiro N."/>
            <person name="Eloe-Fadrosh E.A."/>
            <person name="Pietrasiak N."/>
        </authorList>
    </citation>
    <scope>NUCLEOTIDE SEQUENCE</scope>
    <source>
        <strain evidence="2">GSE-NOS-MK-12-04C</strain>
    </source>
</reference>
<dbReference type="PROSITE" id="PS51186">
    <property type="entry name" value="GNAT"/>
    <property type="match status" value="1"/>
</dbReference>
<dbReference type="InterPro" id="IPR000182">
    <property type="entry name" value="GNAT_dom"/>
</dbReference>
<dbReference type="Pfam" id="PF13302">
    <property type="entry name" value="Acetyltransf_3"/>
    <property type="match status" value="1"/>
</dbReference>
<dbReference type="Gene3D" id="3.40.630.30">
    <property type="match status" value="1"/>
</dbReference>
<gene>
    <name evidence="2" type="ORF">KME60_07850</name>
</gene>
<evidence type="ECO:0000313" key="3">
    <source>
        <dbReference type="Proteomes" id="UP000729701"/>
    </source>
</evidence>
<reference evidence="2" key="1">
    <citation type="submission" date="2021-05" db="EMBL/GenBank/DDBJ databases">
        <authorList>
            <person name="Pietrasiak N."/>
            <person name="Ward R."/>
            <person name="Stajich J.E."/>
            <person name="Kurbessoian T."/>
        </authorList>
    </citation>
    <scope>NUCLEOTIDE SEQUENCE</scope>
    <source>
        <strain evidence="2">GSE-NOS-MK-12-04C</strain>
    </source>
</reference>
<feature type="domain" description="N-acetyltransferase" evidence="1">
    <location>
        <begin position="19"/>
        <end position="179"/>
    </location>
</feature>
<dbReference type="AlphaFoldDB" id="A0A951QL01"/>
<dbReference type="PANTHER" id="PTHR43792">
    <property type="entry name" value="GNAT FAMILY, PUTATIVE (AFU_ORTHOLOGUE AFUA_3G00765)-RELATED-RELATED"/>
    <property type="match status" value="1"/>
</dbReference>
<dbReference type="Proteomes" id="UP000729701">
    <property type="component" value="Unassembled WGS sequence"/>
</dbReference>
<evidence type="ECO:0000313" key="2">
    <source>
        <dbReference type="EMBL" id="MBW4667336.1"/>
    </source>
</evidence>
<name>A0A951QL01_9CYAN</name>
<comment type="caution">
    <text evidence="2">The sequence shown here is derived from an EMBL/GenBank/DDBJ whole genome shotgun (WGS) entry which is preliminary data.</text>
</comment>
<dbReference type="PANTHER" id="PTHR43792:SF1">
    <property type="entry name" value="N-ACETYLTRANSFERASE DOMAIN-CONTAINING PROTEIN"/>
    <property type="match status" value="1"/>
</dbReference>
<sequence>MNANLSSSSNSKVLLIDGFTMKPLQSFDLDAVAAIWADPEVTRFLPSRGTPISREGTEKSLVSFIDHWEKRGYGIWAIKENILSEMVGYCGLRYLDELDEVEVLYGLAQAYWGRGIATAAAKASISYGFNVANLDRIIAMTLPDNRASRRVLEKAGLHYQKQVYMFNLNVLYYTSESVEI</sequence>
<dbReference type="InterPro" id="IPR016181">
    <property type="entry name" value="Acyl_CoA_acyltransferase"/>
</dbReference>